<evidence type="ECO:0000313" key="3">
    <source>
        <dbReference type="Proteomes" id="UP000676325"/>
    </source>
</evidence>
<feature type="domain" description="Carrier" evidence="1">
    <location>
        <begin position="1"/>
        <end position="80"/>
    </location>
</feature>
<name>A0A941E8T0_9ACTN</name>
<sequence>MTRDEALDLVRDAIRRIVPDADFTALGLDDPYRDALELDSLDFLTLVETVTKRTGVRIDEDDYPKLTTLSAFADFLTQNAAR</sequence>
<dbReference type="InterPro" id="IPR036736">
    <property type="entry name" value="ACP-like_sf"/>
</dbReference>
<evidence type="ECO:0000259" key="1">
    <source>
        <dbReference type="PROSITE" id="PS50075"/>
    </source>
</evidence>
<gene>
    <name evidence="2" type="ORF">KDK95_12535</name>
</gene>
<protein>
    <submittedName>
        <fullName evidence="2">Acyl carrier protein</fullName>
    </submittedName>
</protein>
<proteinExistence type="predicted"/>
<dbReference type="Pfam" id="PF00550">
    <property type="entry name" value="PP-binding"/>
    <property type="match status" value="1"/>
</dbReference>
<dbReference type="Proteomes" id="UP000676325">
    <property type="component" value="Unassembled WGS sequence"/>
</dbReference>
<dbReference type="PROSITE" id="PS50075">
    <property type="entry name" value="CARRIER"/>
    <property type="match status" value="1"/>
</dbReference>
<accession>A0A941E8T0</accession>
<dbReference type="SUPFAM" id="SSF47336">
    <property type="entry name" value="ACP-like"/>
    <property type="match status" value="1"/>
</dbReference>
<reference evidence="2" key="1">
    <citation type="submission" date="2021-04" db="EMBL/GenBank/DDBJ databases">
        <title>Genome based classification of Actinospica acidithermotolerans sp. nov., an actinobacterium isolated from an Indonesian hot spring.</title>
        <authorList>
            <person name="Kusuma A.B."/>
            <person name="Putra K.E."/>
            <person name="Nafisah S."/>
            <person name="Loh J."/>
            <person name="Nouioui I."/>
            <person name="Goodfellow M."/>
        </authorList>
    </citation>
    <scope>NUCLEOTIDE SEQUENCE</scope>
    <source>
        <strain evidence="2">MGRD01-02</strain>
    </source>
</reference>
<comment type="caution">
    <text evidence="2">The sequence shown here is derived from an EMBL/GenBank/DDBJ whole genome shotgun (WGS) entry which is preliminary data.</text>
</comment>
<dbReference type="EMBL" id="JAGSOH010000029">
    <property type="protein sequence ID" value="MBR7827136.1"/>
    <property type="molecule type" value="Genomic_DNA"/>
</dbReference>
<keyword evidence="3" id="KW-1185">Reference proteome</keyword>
<dbReference type="InterPro" id="IPR009081">
    <property type="entry name" value="PP-bd_ACP"/>
</dbReference>
<dbReference type="Gene3D" id="1.10.1200.10">
    <property type="entry name" value="ACP-like"/>
    <property type="match status" value="1"/>
</dbReference>
<dbReference type="RefSeq" id="WP_212518283.1">
    <property type="nucleotide sequence ID" value="NZ_JAGSOH010000029.1"/>
</dbReference>
<evidence type="ECO:0000313" key="2">
    <source>
        <dbReference type="EMBL" id="MBR7827136.1"/>
    </source>
</evidence>
<organism evidence="2 3">
    <name type="scientific">Actinospica acidithermotolerans</name>
    <dbReference type="NCBI Taxonomy" id="2828514"/>
    <lineage>
        <taxon>Bacteria</taxon>
        <taxon>Bacillati</taxon>
        <taxon>Actinomycetota</taxon>
        <taxon>Actinomycetes</taxon>
        <taxon>Catenulisporales</taxon>
        <taxon>Actinospicaceae</taxon>
        <taxon>Actinospica</taxon>
    </lineage>
</organism>
<dbReference type="AlphaFoldDB" id="A0A941E8T0"/>